<evidence type="ECO:0000313" key="1">
    <source>
        <dbReference type="EMBL" id="QFY42213.1"/>
    </source>
</evidence>
<gene>
    <name evidence="1" type="ORF">F6R98_05865</name>
</gene>
<proteinExistence type="predicted"/>
<protein>
    <submittedName>
        <fullName evidence="1">DNA-binding protein</fullName>
    </submittedName>
</protein>
<keyword evidence="2" id="KW-1185">Reference proteome</keyword>
<keyword evidence="1" id="KW-0238">DNA-binding</keyword>
<evidence type="ECO:0000313" key="2">
    <source>
        <dbReference type="Proteomes" id="UP000325755"/>
    </source>
</evidence>
<organism evidence="1 2">
    <name type="scientific">Candidatus Methylospira mobilis</name>
    <dbReference type="NCBI Taxonomy" id="1808979"/>
    <lineage>
        <taxon>Bacteria</taxon>
        <taxon>Pseudomonadati</taxon>
        <taxon>Pseudomonadota</taxon>
        <taxon>Gammaproteobacteria</taxon>
        <taxon>Methylococcales</taxon>
        <taxon>Methylococcaceae</taxon>
        <taxon>Candidatus Methylospira</taxon>
    </lineage>
</organism>
<dbReference type="Proteomes" id="UP000325755">
    <property type="component" value="Chromosome"/>
</dbReference>
<dbReference type="RefSeq" id="WP_153248195.1">
    <property type="nucleotide sequence ID" value="NZ_CP044205.1"/>
</dbReference>
<dbReference type="EMBL" id="CP044205">
    <property type="protein sequence ID" value="QFY42213.1"/>
    <property type="molecule type" value="Genomic_DNA"/>
</dbReference>
<dbReference type="GO" id="GO:0003677">
    <property type="term" value="F:DNA binding"/>
    <property type="evidence" value="ECO:0007669"/>
    <property type="project" value="UniProtKB-KW"/>
</dbReference>
<name>A0A5Q0BEB4_9GAMM</name>
<reference evidence="1 2" key="1">
    <citation type="submission" date="2019-09" db="EMBL/GenBank/DDBJ databases">
        <title>Ecophysiology of the spiral-shaped methanotroph Methylospira mobilis as revealed by the complete genome sequence.</title>
        <authorList>
            <person name="Oshkin I.Y."/>
            <person name="Dedysh S.N."/>
            <person name="Miroshnikov K."/>
            <person name="Danilova O.V."/>
            <person name="Hakobyan A."/>
            <person name="Liesack W."/>
        </authorList>
    </citation>
    <scope>NUCLEOTIDE SEQUENCE [LARGE SCALE GENOMIC DNA]</scope>
    <source>
        <strain evidence="1 2">Shm1</strain>
    </source>
</reference>
<dbReference type="AlphaFoldDB" id="A0A5Q0BEB4"/>
<dbReference type="OrthoDB" id="8910937at2"/>
<dbReference type="InParanoid" id="A0A5Q0BEB4"/>
<dbReference type="KEGG" id="mmob:F6R98_05865"/>
<sequence length="73" mass="8123">MNTTEDKLAKQYGGLLLDTRQVAEVLHRTPEGLRFTLRGESAFAEKLKQGRLKIGRRILFRVDVVAAVIDGGV</sequence>
<accession>A0A5Q0BEB4</accession>